<dbReference type="InterPro" id="IPR030395">
    <property type="entry name" value="GP_PDE_dom"/>
</dbReference>
<dbReference type="Proteomes" id="UP000602442">
    <property type="component" value="Unassembled WGS sequence"/>
</dbReference>
<comment type="caution">
    <text evidence="3">The sequence shown here is derived from an EMBL/GenBank/DDBJ whole genome shotgun (WGS) entry which is preliminary data.</text>
</comment>
<feature type="signal peptide" evidence="1">
    <location>
        <begin position="1"/>
        <end position="23"/>
    </location>
</feature>
<dbReference type="SUPFAM" id="SSF51695">
    <property type="entry name" value="PLC-like phosphodiesterases"/>
    <property type="match status" value="1"/>
</dbReference>
<gene>
    <name evidence="3" type="ORF">I5L03_04370</name>
</gene>
<name>A0ABS0N3G8_9SPHN</name>
<dbReference type="PANTHER" id="PTHR46211">
    <property type="entry name" value="GLYCEROPHOSPHORYL DIESTER PHOSPHODIESTERASE"/>
    <property type="match status" value="1"/>
</dbReference>
<feature type="chain" id="PRO_5045991017" evidence="1">
    <location>
        <begin position="24"/>
        <end position="316"/>
    </location>
</feature>
<evidence type="ECO:0000313" key="4">
    <source>
        <dbReference type="Proteomes" id="UP000602442"/>
    </source>
</evidence>
<protein>
    <submittedName>
        <fullName evidence="3">Glycerophosphodiester phosphodiesterase family protein</fullName>
    </submittedName>
</protein>
<evidence type="ECO:0000259" key="2">
    <source>
        <dbReference type="PROSITE" id="PS51704"/>
    </source>
</evidence>
<organism evidence="3 4">
    <name type="scientific">Aurantiacibacter sediminis</name>
    <dbReference type="NCBI Taxonomy" id="2793064"/>
    <lineage>
        <taxon>Bacteria</taxon>
        <taxon>Pseudomonadati</taxon>
        <taxon>Pseudomonadota</taxon>
        <taxon>Alphaproteobacteria</taxon>
        <taxon>Sphingomonadales</taxon>
        <taxon>Erythrobacteraceae</taxon>
        <taxon>Aurantiacibacter</taxon>
    </lineage>
</organism>
<dbReference type="PANTHER" id="PTHR46211:SF14">
    <property type="entry name" value="GLYCEROPHOSPHODIESTER PHOSPHODIESTERASE"/>
    <property type="match status" value="1"/>
</dbReference>
<dbReference type="InterPro" id="IPR017946">
    <property type="entry name" value="PLC-like_Pdiesterase_TIM-brl"/>
</dbReference>
<feature type="domain" description="GP-PDE" evidence="2">
    <location>
        <begin position="50"/>
        <end position="296"/>
    </location>
</feature>
<dbReference type="Gene3D" id="3.20.20.190">
    <property type="entry name" value="Phosphatidylinositol (PI) phosphodiesterase"/>
    <property type="match status" value="1"/>
</dbReference>
<dbReference type="Pfam" id="PF03009">
    <property type="entry name" value="GDPD"/>
    <property type="match status" value="1"/>
</dbReference>
<sequence length="316" mass="34255">MRTLTLCAVAIAASLAMSPPAFGQESVGFTLDSGGDLSAFLDCHEAASQTLISAHRGGPSAGLPENAIETMDAILTAYPVIMEVDIARTADGTHALMHDRTLDRTTTGTGNIYERDWQYVSGLHLTDSSGWVTPYRVPTLAMALEWARGRTILQLDFKRSADLAEVAQLVRDAGMEQQVILIAYTIEQAQELHVLLPEAMISFSIQQLERLEEAEAAGLPADRIVAFTGTRIPRPELYAALDAMDVEVIFGTLGRPPRSIDSMIERFGTDERYVELGEGGVDILATDRPRDAARALREAGRMPEIGLCGVNGPLED</sequence>
<accession>A0ABS0N3G8</accession>
<dbReference type="CDD" id="cd08566">
    <property type="entry name" value="GDPD_AtGDE_like"/>
    <property type="match status" value="1"/>
</dbReference>
<dbReference type="PROSITE" id="PS51704">
    <property type="entry name" value="GP_PDE"/>
    <property type="match status" value="1"/>
</dbReference>
<evidence type="ECO:0000256" key="1">
    <source>
        <dbReference type="SAM" id="SignalP"/>
    </source>
</evidence>
<reference evidence="3 4" key="1">
    <citation type="submission" date="2020-11" db="EMBL/GenBank/DDBJ databases">
        <title>Erythrobacter sediminis sp. nov., a marine bacterium from a tidal flat of Garorim Bay.</title>
        <authorList>
            <person name="Kim D."/>
            <person name="Yoo Y."/>
            <person name="Kim J.-J."/>
        </authorList>
    </citation>
    <scope>NUCLEOTIDE SEQUENCE [LARGE SCALE GENOMIC DNA]</scope>
    <source>
        <strain evidence="3 4">JGD-13</strain>
    </source>
</reference>
<proteinExistence type="predicted"/>
<dbReference type="EMBL" id="JAEANY010000001">
    <property type="protein sequence ID" value="MBH5321820.1"/>
    <property type="molecule type" value="Genomic_DNA"/>
</dbReference>
<keyword evidence="1" id="KW-0732">Signal</keyword>
<keyword evidence="4" id="KW-1185">Reference proteome</keyword>
<dbReference type="RefSeq" id="WP_339379587.1">
    <property type="nucleotide sequence ID" value="NZ_CAWPTA010000006.1"/>
</dbReference>
<evidence type="ECO:0000313" key="3">
    <source>
        <dbReference type="EMBL" id="MBH5321820.1"/>
    </source>
</evidence>